<comment type="caution">
    <text evidence="2">The sequence shown here is derived from an EMBL/GenBank/DDBJ whole genome shotgun (WGS) entry which is preliminary data.</text>
</comment>
<proteinExistence type="predicted"/>
<dbReference type="SUPFAM" id="SSF53098">
    <property type="entry name" value="Ribonuclease H-like"/>
    <property type="match status" value="1"/>
</dbReference>
<dbReference type="Pfam" id="PF01609">
    <property type="entry name" value="DDE_Tnp_1"/>
    <property type="match status" value="1"/>
</dbReference>
<accession>A0A0F9GGQ0</accession>
<dbReference type="EMBL" id="LAZR01018051">
    <property type="protein sequence ID" value="KKL97908.1"/>
    <property type="molecule type" value="Genomic_DNA"/>
</dbReference>
<reference evidence="2" key="1">
    <citation type="journal article" date="2015" name="Nature">
        <title>Complex archaea that bridge the gap between prokaryotes and eukaryotes.</title>
        <authorList>
            <person name="Spang A."/>
            <person name="Saw J.H."/>
            <person name="Jorgensen S.L."/>
            <person name="Zaremba-Niedzwiedzka K."/>
            <person name="Martijn J."/>
            <person name="Lind A.E."/>
            <person name="van Eijk R."/>
            <person name="Schleper C."/>
            <person name="Guy L."/>
            <person name="Ettema T.J."/>
        </authorList>
    </citation>
    <scope>NUCLEOTIDE SEQUENCE</scope>
</reference>
<dbReference type="AlphaFoldDB" id="A0A0F9GGQ0"/>
<dbReference type="GO" id="GO:0003677">
    <property type="term" value="F:DNA binding"/>
    <property type="evidence" value="ECO:0007669"/>
    <property type="project" value="InterPro"/>
</dbReference>
<dbReference type="GO" id="GO:0006313">
    <property type="term" value="P:DNA transposition"/>
    <property type="evidence" value="ECO:0007669"/>
    <property type="project" value="InterPro"/>
</dbReference>
<sequence>MSGLAMMFLQDPSLLEFQRALQDATNNNNLKTLFSVQSIPKDNQMRVVLDTHPYDPLLEVFADFFKDLQRGKHLEQYRFLSDYYLITMDGSGYFSSEKIYCDNCLTKKTRGGGISYYHQILQSTLVYPGMKKVIPLAPEFIRNTDGRDKQDCEINAGKRIIKKIRKAHRQLKMLIVADSLFSKQPFMEELKDQRFSFILVAKPKDHKVMMKHLYTLKELRGLSQLTITDGKGRVHLYEWENNVPLNGNKNTVKVNYFEYSIIANSKVNYHNSWVTDIPISRANVAQLVKAGRARWKIENEGFNTLKNHGYHLEHNFGHGKQYLSEAFFILNLLAFFMHQIFELTDRLYRHCRAKFSARKEHFNNFRSVLRYTIFHSWEHLLVYIHSPPVQEFNPSL</sequence>
<dbReference type="InterPro" id="IPR002559">
    <property type="entry name" value="Transposase_11"/>
</dbReference>
<evidence type="ECO:0000313" key="2">
    <source>
        <dbReference type="EMBL" id="KKL97908.1"/>
    </source>
</evidence>
<dbReference type="InterPro" id="IPR012337">
    <property type="entry name" value="RNaseH-like_sf"/>
</dbReference>
<dbReference type="GO" id="GO:0004803">
    <property type="term" value="F:transposase activity"/>
    <property type="evidence" value="ECO:0007669"/>
    <property type="project" value="InterPro"/>
</dbReference>
<feature type="domain" description="Transposase IS4-like" evidence="1">
    <location>
        <begin position="130"/>
        <end position="333"/>
    </location>
</feature>
<gene>
    <name evidence="2" type="ORF">LCGC14_1829720</name>
</gene>
<organism evidence="2">
    <name type="scientific">marine sediment metagenome</name>
    <dbReference type="NCBI Taxonomy" id="412755"/>
    <lineage>
        <taxon>unclassified sequences</taxon>
        <taxon>metagenomes</taxon>
        <taxon>ecological metagenomes</taxon>
    </lineage>
</organism>
<name>A0A0F9GGQ0_9ZZZZ</name>
<protein>
    <recommendedName>
        <fullName evidence="1">Transposase IS4-like domain-containing protein</fullName>
    </recommendedName>
</protein>
<evidence type="ECO:0000259" key="1">
    <source>
        <dbReference type="Pfam" id="PF01609"/>
    </source>
</evidence>